<dbReference type="OrthoDB" id="9804822at2"/>
<evidence type="ECO:0000256" key="2">
    <source>
        <dbReference type="ARBA" id="ARBA00022475"/>
    </source>
</evidence>
<organism evidence="7 8">
    <name type="scientific">Nitrincola lacisaponensis</name>
    <dbReference type="NCBI Taxonomy" id="267850"/>
    <lineage>
        <taxon>Bacteria</taxon>
        <taxon>Pseudomonadati</taxon>
        <taxon>Pseudomonadota</taxon>
        <taxon>Gammaproteobacteria</taxon>
        <taxon>Oceanospirillales</taxon>
        <taxon>Oceanospirillaceae</taxon>
        <taxon>Nitrincola</taxon>
    </lineage>
</organism>
<evidence type="ECO:0000313" key="8">
    <source>
        <dbReference type="Proteomes" id="UP000027318"/>
    </source>
</evidence>
<reference evidence="7 8" key="1">
    <citation type="journal article" date="2005" name="Int. J. Syst. Evol. Microbiol.">
        <title>Nitrincola lacisaponensis gen. nov., sp. nov., a novel alkaliphilic bacterium isolated from an alkaline, saline lake.</title>
        <authorList>
            <person name="Dimitriu P.A."/>
            <person name="Shukla S.K."/>
            <person name="Conradt J."/>
            <person name="Marquez M.C."/>
            <person name="Ventosa A."/>
            <person name="Maglia A."/>
            <person name="Peyton B.M."/>
            <person name="Pinkart H.C."/>
            <person name="Mormile M.R."/>
        </authorList>
    </citation>
    <scope>NUCLEOTIDE SEQUENCE [LARGE SCALE GENOMIC DNA]</scope>
    <source>
        <strain evidence="7 8">4CA</strain>
    </source>
</reference>
<dbReference type="Proteomes" id="UP000027318">
    <property type="component" value="Unassembled WGS sequence"/>
</dbReference>
<dbReference type="PIRSF" id="PIRSF006324">
    <property type="entry name" value="LeuE"/>
    <property type="match status" value="1"/>
</dbReference>
<accession>A0A063Y3R9</accession>
<keyword evidence="3 6" id="KW-0812">Transmembrane</keyword>
<evidence type="ECO:0000313" key="7">
    <source>
        <dbReference type="EMBL" id="KDE40334.1"/>
    </source>
</evidence>
<name>A0A063Y3R9_9GAMM</name>
<gene>
    <name evidence="7" type="ORF">ADINL_0926</name>
</gene>
<evidence type="ECO:0000256" key="3">
    <source>
        <dbReference type="ARBA" id="ARBA00022692"/>
    </source>
</evidence>
<feature type="transmembrane region" description="Helical" evidence="6">
    <location>
        <begin position="153"/>
        <end position="173"/>
    </location>
</feature>
<dbReference type="EMBL" id="JMSZ01000016">
    <property type="protein sequence ID" value="KDE40334.1"/>
    <property type="molecule type" value="Genomic_DNA"/>
</dbReference>
<dbReference type="PANTHER" id="PTHR30086">
    <property type="entry name" value="ARGININE EXPORTER PROTEIN ARGO"/>
    <property type="match status" value="1"/>
</dbReference>
<evidence type="ECO:0000256" key="4">
    <source>
        <dbReference type="ARBA" id="ARBA00022989"/>
    </source>
</evidence>
<dbReference type="Pfam" id="PF01810">
    <property type="entry name" value="LysE"/>
    <property type="match status" value="1"/>
</dbReference>
<dbReference type="InterPro" id="IPR001123">
    <property type="entry name" value="LeuE-type"/>
</dbReference>
<dbReference type="RefSeq" id="WP_036544412.1">
    <property type="nucleotide sequence ID" value="NZ_JMSZ01000016.1"/>
</dbReference>
<comment type="subcellular location">
    <subcellularLocation>
        <location evidence="1">Cell membrane</location>
        <topology evidence="1">Multi-pass membrane protein</topology>
    </subcellularLocation>
</comment>
<evidence type="ECO:0000256" key="6">
    <source>
        <dbReference type="SAM" id="Phobius"/>
    </source>
</evidence>
<feature type="transmembrane region" description="Helical" evidence="6">
    <location>
        <begin position="6"/>
        <end position="28"/>
    </location>
</feature>
<sequence>MSIEGAITYFIAIFIFAITPGPGIFALLARGMSSGFRSCIPLAAGMTLGDLLYLTLAFFGLAALAEHWNEAFTVIRLVGAAYLLWLGWKMWTTPIALSQISEDKSRIGMLKGFLQGFLISSSNPKVILFYIAFLPSFIDLSRLTRQDLLLVNSLTVAALMTGLLLIAGGIATARKLFRSERSMKVINRSAGSLMMAAGLYLAGKSG</sequence>
<feature type="transmembrane region" description="Helical" evidence="6">
    <location>
        <begin position="112"/>
        <end position="133"/>
    </location>
</feature>
<dbReference type="AlphaFoldDB" id="A0A063Y3R9"/>
<dbReference type="STRING" id="267850.ADINL_0926"/>
<evidence type="ECO:0000256" key="1">
    <source>
        <dbReference type="ARBA" id="ARBA00004651"/>
    </source>
</evidence>
<keyword evidence="5 6" id="KW-0472">Membrane</keyword>
<keyword evidence="4 6" id="KW-1133">Transmembrane helix</keyword>
<keyword evidence="8" id="KW-1185">Reference proteome</keyword>
<feature type="transmembrane region" description="Helical" evidence="6">
    <location>
        <begin position="40"/>
        <end position="65"/>
    </location>
</feature>
<proteinExistence type="predicted"/>
<feature type="transmembrane region" description="Helical" evidence="6">
    <location>
        <begin position="71"/>
        <end position="91"/>
    </location>
</feature>
<comment type="caution">
    <text evidence="7">The sequence shown here is derived from an EMBL/GenBank/DDBJ whole genome shotgun (WGS) entry which is preliminary data.</text>
</comment>
<dbReference type="PANTHER" id="PTHR30086:SF20">
    <property type="entry name" value="ARGININE EXPORTER PROTEIN ARGO-RELATED"/>
    <property type="match status" value="1"/>
</dbReference>
<evidence type="ECO:0000256" key="5">
    <source>
        <dbReference type="ARBA" id="ARBA00023136"/>
    </source>
</evidence>
<dbReference type="GO" id="GO:0005886">
    <property type="term" value="C:plasma membrane"/>
    <property type="evidence" value="ECO:0007669"/>
    <property type="project" value="UniProtKB-SubCell"/>
</dbReference>
<protein>
    <submittedName>
        <fullName evidence="7">Putative threonine efflux protein</fullName>
    </submittedName>
</protein>
<keyword evidence="2" id="KW-1003">Cell membrane</keyword>
<dbReference type="GO" id="GO:0015171">
    <property type="term" value="F:amino acid transmembrane transporter activity"/>
    <property type="evidence" value="ECO:0007669"/>
    <property type="project" value="TreeGrafter"/>
</dbReference>